<dbReference type="Pfam" id="PF07872">
    <property type="entry name" value="DUF1659"/>
    <property type="match status" value="1"/>
</dbReference>
<name>A0A167T557_9BACL</name>
<dbReference type="PATRIC" id="fig|294699.3.peg.1308"/>
<evidence type="ECO:0000313" key="2">
    <source>
        <dbReference type="EMBL" id="ANB59466.1"/>
    </source>
</evidence>
<evidence type="ECO:0000313" key="3">
    <source>
        <dbReference type="Proteomes" id="UP000076865"/>
    </source>
</evidence>
<dbReference type="RefSeq" id="WP_066323403.1">
    <property type="nucleotide sequence ID" value="NZ_CP015438.1"/>
</dbReference>
<accession>A0A167T557</accession>
<dbReference type="KEGG" id="aamy:GFC30_1291"/>
<dbReference type="EMBL" id="CP015438">
    <property type="protein sequence ID" value="ANB59466.1"/>
    <property type="molecule type" value="Genomic_DNA"/>
</dbReference>
<evidence type="ECO:0000259" key="1">
    <source>
        <dbReference type="Pfam" id="PF07872"/>
    </source>
</evidence>
<proteinExistence type="predicted"/>
<dbReference type="Proteomes" id="UP000076865">
    <property type="component" value="Chromosome"/>
</dbReference>
<dbReference type="OrthoDB" id="48766at2"/>
<organism evidence="2 3">
    <name type="scientific">Anoxybacteroides amylolyticum</name>
    <dbReference type="NCBI Taxonomy" id="294699"/>
    <lineage>
        <taxon>Bacteria</taxon>
        <taxon>Bacillati</taxon>
        <taxon>Bacillota</taxon>
        <taxon>Bacilli</taxon>
        <taxon>Bacillales</taxon>
        <taxon>Anoxybacillaceae</taxon>
        <taxon>Anoxybacteroides</taxon>
    </lineage>
</organism>
<dbReference type="InterPro" id="IPR012454">
    <property type="entry name" value="DUF1659"/>
</dbReference>
<protein>
    <recommendedName>
        <fullName evidence="1">DUF1659 domain-containing protein</fullName>
    </recommendedName>
</protein>
<gene>
    <name evidence="2" type="ORF">GFC30_1291</name>
</gene>
<reference evidence="2 3" key="1">
    <citation type="journal article" date="2006" name="Syst. Appl. Microbiol.">
        <title>Anoxybacillus amylolyticus sp. nov., a thermophilic amylase producing bacterium isolated from Mount Rittmann (Antarctica).</title>
        <authorList>
            <person name="Poli A."/>
            <person name="Esposito E."/>
            <person name="Lama L."/>
            <person name="Orlando P."/>
            <person name="Nicolaus G."/>
            <person name="de Appolonia F."/>
            <person name="Gambacorta A."/>
            <person name="Nicolaus B."/>
        </authorList>
    </citation>
    <scope>NUCLEOTIDE SEQUENCE [LARGE SCALE GENOMIC DNA]</scope>
    <source>
        <strain evidence="2 3">DSM 15939</strain>
    </source>
</reference>
<keyword evidence="3" id="KW-1185">Reference proteome</keyword>
<feature type="domain" description="DUF1659" evidence="1">
    <location>
        <begin position="3"/>
        <end position="72"/>
    </location>
</feature>
<sequence length="72" mass="8143">MAQSLIQQSQLRLVFEVGTDEAGKPMYRRKSFNNMKVTATPEQLLAVSQALASLQTYPLAQIERSDMHFITN</sequence>
<dbReference type="AlphaFoldDB" id="A0A167T557"/>